<evidence type="ECO:0000259" key="1">
    <source>
        <dbReference type="Pfam" id="PF04986"/>
    </source>
</evidence>
<gene>
    <name evidence="2" type="ORF">SAMN02745132_04588</name>
</gene>
<feature type="domain" description="Transposase IS801/IS1294" evidence="1">
    <location>
        <begin position="72"/>
        <end position="179"/>
    </location>
</feature>
<proteinExistence type="predicted"/>
<dbReference type="Proteomes" id="UP000190162">
    <property type="component" value="Unassembled WGS sequence"/>
</dbReference>
<dbReference type="EMBL" id="FUXU01000131">
    <property type="protein sequence ID" value="SKA70608.1"/>
    <property type="molecule type" value="Genomic_DNA"/>
</dbReference>
<organism evidence="2 3">
    <name type="scientific">Enterovibrio nigricans DSM 22720</name>
    <dbReference type="NCBI Taxonomy" id="1121868"/>
    <lineage>
        <taxon>Bacteria</taxon>
        <taxon>Pseudomonadati</taxon>
        <taxon>Pseudomonadota</taxon>
        <taxon>Gammaproteobacteria</taxon>
        <taxon>Vibrionales</taxon>
        <taxon>Vibrionaceae</taxon>
        <taxon>Enterovibrio</taxon>
    </lineage>
</organism>
<dbReference type="GO" id="GO:0006313">
    <property type="term" value="P:DNA transposition"/>
    <property type="evidence" value="ECO:0007669"/>
    <property type="project" value="InterPro"/>
</dbReference>
<dbReference type="InterPro" id="IPR007069">
    <property type="entry name" value="Transposase_32"/>
</dbReference>
<protein>
    <submittedName>
        <fullName evidence="2">Putative transposase</fullName>
    </submittedName>
</protein>
<accession>A0A1T4W0M7</accession>
<evidence type="ECO:0000313" key="3">
    <source>
        <dbReference type="Proteomes" id="UP000190162"/>
    </source>
</evidence>
<name>A0A1T4W0M7_9GAMM</name>
<dbReference type="GO" id="GO:0003677">
    <property type="term" value="F:DNA binding"/>
    <property type="evidence" value="ECO:0007669"/>
    <property type="project" value="InterPro"/>
</dbReference>
<sequence length="253" mass="28333">MSVYSAPCTPTAGGLIGMSISTCRSHVAGCVENRGAGTLSFLKPNPQSCAGARRLSACFVRLTLAFDGAPFIRHESDCSHFLDSQYRRHWKVHFAKKTQHHKQTVNYLGRYLKRPPVAASRLRHYSRGGQVTFTFLNHRTQKKESMVLTPLEMIGRLVEHIPEKHFKMLRYDGFLSNRKRGEMLPRVYAALKQAPPEVPEAPGYAAMLKGYVNVDPYACVLCTGRMVYTGFRSGSTVGELISQTKLQASRRPV</sequence>
<keyword evidence="3" id="KW-1185">Reference proteome</keyword>
<reference evidence="3" key="1">
    <citation type="submission" date="2017-02" db="EMBL/GenBank/DDBJ databases">
        <authorList>
            <person name="Varghese N."/>
            <person name="Submissions S."/>
        </authorList>
    </citation>
    <scope>NUCLEOTIDE SEQUENCE [LARGE SCALE GENOMIC DNA]</scope>
    <source>
        <strain evidence="3">DSM 22720</strain>
    </source>
</reference>
<dbReference type="Pfam" id="PF04986">
    <property type="entry name" value="Y2_Tnp"/>
    <property type="match status" value="1"/>
</dbReference>
<dbReference type="GO" id="GO:0004803">
    <property type="term" value="F:transposase activity"/>
    <property type="evidence" value="ECO:0007669"/>
    <property type="project" value="InterPro"/>
</dbReference>
<dbReference type="AlphaFoldDB" id="A0A1T4W0M7"/>
<evidence type="ECO:0000313" key="2">
    <source>
        <dbReference type="EMBL" id="SKA70608.1"/>
    </source>
</evidence>